<dbReference type="GO" id="GO:0008168">
    <property type="term" value="F:methyltransferase activity"/>
    <property type="evidence" value="ECO:0007669"/>
    <property type="project" value="UniProtKB-KW"/>
</dbReference>
<organism evidence="1 2">
    <name type="scientific">Nitzschia inconspicua</name>
    <dbReference type="NCBI Taxonomy" id="303405"/>
    <lineage>
        <taxon>Eukaryota</taxon>
        <taxon>Sar</taxon>
        <taxon>Stramenopiles</taxon>
        <taxon>Ochrophyta</taxon>
        <taxon>Bacillariophyta</taxon>
        <taxon>Bacillariophyceae</taxon>
        <taxon>Bacillariophycidae</taxon>
        <taxon>Bacillariales</taxon>
        <taxon>Bacillariaceae</taxon>
        <taxon>Nitzschia</taxon>
    </lineage>
</organism>
<dbReference type="Pfam" id="PF10294">
    <property type="entry name" value="Methyltransf_16"/>
    <property type="match status" value="1"/>
</dbReference>
<dbReference type="GO" id="GO:0032259">
    <property type="term" value="P:methylation"/>
    <property type="evidence" value="ECO:0007669"/>
    <property type="project" value="UniProtKB-KW"/>
</dbReference>
<reference evidence="1" key="2">
    <citation type="submission" date="2021-04" db="EMBL/GenBank/DDBJ databases">
        <authorList>
            <person name="Podell S."/>
        </authorList>
    </citation>
    <scope>NUCLEOTIDE SEQUENCE</scope>
    <source>
        <strain evidence="1">Hildebrandi</strain>
    </source>
</reference>
<proteinExistence type="predicted"/>
<accession>A0A9K3LE31</accession>
<dbReference type="InterPro" id="IPR019410">
    <property type="entry name" value="Methyltransf_16"/>
</dbReference>
<keyword evidence="2" id="KW-1185">Reference proteome</keyword>
<dbReference type="EMBL" id="JAGRRH010000014">
    <property type="protein sequence ID" value="KAG7359116.1"/>
    <property type="molecule type" value="Genomic_DNA"/>
</dbReference>
<dbReference type="OrthoDB" id="40219at2759"/>
<evidence type="ECO:0000313" key="2">
    <source>
        <dbReference type="Proteomes" id="UP000693970"/>
    </source>
</evidence>
<reference evidence="1" key="1">
    <citation type="journal article" date="2021" name="Sci. Rep.">
        <title>Diploid genomic architecture of Nitzschia inconspicua, an elite biomass production diatom.</title>
        <authorList>
            <person name="Oliver A."/>
            <person name="Podell S."/>
            <person name="Pinowska A."/>
            <person name="Traller J.C."/>
            <person name="Smith S.R."/>
            <person name="McClure R."/>
            <person name="Beliaev A."/>
            <person name="Bohutskyi P."/>
            <person name="Hill E.A."/>
            <person name="Rabines A."/>
            <person name="Zheng H."/>
            <person name="Allen L.Z."/>
            <person name="Kuo A."/>
            <person name="Grigoriev I.V."/>
            <person name="Allen A.E."/>
            <person name="Hazlebeck D."/>
            <person name="Allen E.E."/>
        </authorList>
    </citation>
    <scope>NUCLEOTIDE SEQUENCE</scope>
    <source>
        <strain evidence="1">Hildebrandi</strain>
    </source>
</reference>
<protein>
    <submittedName>
        <fullName evidence="1">Methyltransferase type 11 domain containing protein</fullName>
    </submittedName>
</protein>
<dbReference type="PANTHER" id="PTHR14614">
    <property type="entry name" value="HEPATOCELLULAR CARCINOMA-ASSOCIATED ANTIGEN"/>
    <property type="match status" value="1"/>
</dbReference>
<dbReference type="AlphaFoldDB" id="A0A9K3LE31"/>
<dbReference type="CDD" id="cd02440">
    <property type="entry name" value="AdoMet_MTases"/>
    <property type="match status" value="1"/>
</dbReference>
<dbReference type="Proteomes" id="UP000693970">
    <property type="component" value="Unassembled WGS sequence"/>
</dbReference>
<sequence length="278" mass="29804">MTIGAVALQHPSPTFHNVQGVICREVQNVLPIIGTLTVLEATADAQEQLVDEALALDGEESTDGEKRIKEGDPYGAVLWPAAWSTANFLLTKPNFINNLSSMSVLELGTGTGLVSLAVAMAGARRVVATDYEPLALSLVDYAAKNLENSIQIPIEKQLLDLCDLDTPLPKGFDLVVAADIMYEPKTGMAMAHRVVEALQNNSQVVVGDSPGRAGRPAFLRTLQDLGVRGEFEDAIGMTCSGPRHDLICGKDSKSVSDVPQELPVAILHLEPKSLQKIR</sequence>
<comment type="caution">
    <text evidence="1">The sequence shown here is derived from an EMBL/GenBank/DDBJ whole genome shotgun (WGS) entry which is preliminary data.</text>
</comment>
<keyword evidence="1" id="KW-0489">Methyltransferase</keyword>
<evidence type="ECO:0000313" key="1">
    <source>
        <dbReference type="EMBL" id="KAG7359116.1"/>
    </source>
</evidence>
<keyword evidence="1" id="KW-0808">Transferase</keyword>
<gene>
    <name evidence="1" type="ORF">IV203_015705</name>
</gene>
<name>A0A9K3LE31_9STRA</name>